<accession>A0AA38CT91</accession>
<keyword evidence="3" id="KW-1185">Reference proteome</keyword>
<protein>
    <submittedName>
        <fullName evidence="2">Uncharacterized protein</fullName>
    </submittedName>
</protein>
<dbReference type="AlphaFoldDB" id="A0AA38CT91"/>
<feature type="region of interest" description="Disordered" evidence="1">
    <location>
        <begin position="120"/>
        <end position="139"/>
    </location>
</feature>
<gene>
    <name evidence="2" type="ORF">GCM10025875_15940</name>
</gene>
<name>A0AA38CT91_9MICO</name>
<proteinExistence type="predicted"/>
<reference evidence="2" key="2">
    <citation type="submission" date="2023-02" db="EMBL/GenBank/DDBJ databases">
        <authorList>
            <person name="Sun Q."/>
            <person name="Mori K."/>
        </authorList>
    </citation>
    <scope>NUCLEOTIDE SEQUENCE</scope>
    <source>
        <strain evidence="2">NBRC 112290</strain>
    </source>
</reference>
<evidence type="ECO:0000313" key="2">
    <source>
        <dbReference type="EMBL" id="GMA31602.1"/>
    </source>
</evidence>
<dbReference type="RefSeq" id="WP_284250398.1">
    <property type="nucleotide sequence ID" value="NZ_BSUM01000001.1"/>
</dbReference>
<dbReference type="Pfam" id="PF12691">
    <property type="entry name" value="Phage_tail_terminator_6"/>
    <property type="match status" value="1"/>
</dbReference>
<comment type="caution">
    <text evidence="2">The sequence shown here is derived from an EMBL/GenBank/DDBJ whole genome shotgun (WGS) entry which is preliminary data.</text>
</comment>
<sequence length="139" mass="14783">MIDLTLVLTAAAGRLAAAGVADYEPDGVYPSGATGVVLKNMPTGPDRVVVLNAYQPGGTPDPNDPVETVMLQLRTRGIAYPPTDVDDLAEAAVAALSGHRAVWPGLYVSRSYRISSAQLGADQNRRQERTDNLHLTLTR</sequence>
<reference evidence="2" key="1">
    <citation type="journal article" date="2014" name="Int. J. Syst. Evol. Microbiol.">
        <title>Complete genome sequence of Corynebacterium casei LMG S-19264T (=DSM 44701T), isolated from a smear-ripened cheese.</title>
        <authorList>
            <consortium name="US DOE Joint Genome Institute (JGI-PGF)"/>
            <person name="Walter F."/>
            <person name="Albersmeier A."/>
            <person name="Kalinowski J."/>
            <person name="Ruckert C."/>
        </authorList>
    </citation>
    <scope>NUCLEOTIDE SEQUENCE</scope>
    <source>
        <strain evidence="2">NBRC 112290</strain>
    </source>
</reference>
<organism evidence="2 3">
    <name type="scientific">Litorihabitans aurantiacus</name>
    <dbReference type="NCBI Taxonomy" id="1930061"/>
    <lineage>
        <taxon>Bacteria</taxon>
        <taxon>Bacillati</taxon>
        <taxon>Actinomycetota</taxon>
        <taxon>Actinomycetes</taxon>
        <taxon>Micrococcales</taxon>
        <taxon>Beutenbergiaceae</taxon>
        <taxon>Litorihabitans</taxon>
    </lineage>
</organism>
<feature type="compositionally biased region" description="Basic and acidic residues" evidence="1">
    <location>
        <begin position="123"/>
        <end position="132"/>
    </location>
</feature>
<dbReference type="Proteomes" id="UP001157161">
    <property type="component" value="Unassembled WGS sequence"/>
</dbReference>
<evidence type="ECO:0000256" key="1">
    <source>
        <dbReference type="SAM" id="MobiDB-lite"/>
    </source>
</evidence>
<evidence type="ECO:0000313" key="3">
    <source>
        <dbReference type="Proteomes" id="UP001157161"/>
    </source>
</evidence>
<dbReference type="EMBL" id="BSUM01000001">
    <property type="protein sequence ID" value="GMA31602.1"/>
    <property type="molecule type" value="Genomic_DNA"/>
</dbReference>
<dbReference type="InterPro" id="IPR024411">
    <property type="entry name" value="Tail_terminator_phage"/>
</dbReference>